<evidence type="ECO:0000313" key="9">
    <source>
        <dbReference type="EMBL" id="OYR91006.1"/>
    </source>
</evidence>
<comment type="similarity">
    <text evidence="1">Belongs to the 'phage' integrase family.</text>
</comment>
<dbReference type="EMBL" id="NGNX01000033">
    <property type="protein sequence ID" value="OYR91006.1"/>
    <property type="molecule type" value="Genomic_DNA"/>
</dbReference>
<keyword evidence="3 5" id="KW-0238">DNA-binding</keyword>
<dbReference type="PANTHER" id="PTHR30349">
    <property type="entry name" value="PHAGE INTEGRASE-RELATED"/>
    <property type="match status" value="1"/>
</dbReference>
<dbReference type="InterPro" id="IPR044068">
    <property type="entry name" value="CB"/>
</dbReference>
<dbReference type="InterPro" id="IPR050090">
    <property type="entry name" value="Tyrosine_recombinase_XerCD"/>
</dbReference>
<evidence type="ECO:0000313" key="10">
    <source>
        <dbReference type="Proteomes" id="UP000215828"/>
    </source>
</evidence>
<dbReference type="EMBL" id="NGNV01000044">
    <property type="protein sequence ID" value="OYR87386.1"/>
    <property type="molecule type" value="Genomic_DNA"/>
</dbReference>
<feature type="domain" description="Tyr recombinase" evidence="6">
    <location>
        <begin position="180"/>
        <end position="379"/>
    </location>
</feature>
<reference evidence="10 11" key="3">
    <citation type="submission" date="2017-09" db="EMBL/GenBank/DDBJ databases">
        <title>Tripartite evolution among Lactobacillus johnsonii, Lactobacillus taiwanensis, Lactobacillus reuteri and their rodent host.</title>
        <authorList>
            <person name="Wang T."/>
            <person name="Knowles S."/>
            <person name="Cheng C."/>
        </authorList>
    </citation>
    <scope>NUCLEOTIDE SEQUENCE [LARGE SCALE GENOMIC DNA]</scope>
    <source>
        <strain evidence="9 10">609q</strain>
        <strain evidence="8 11">609u</strain>
    </source>
</reference>
<protein>
    <submittedName>
        <fullName evidence="9">Integrase</fullName>
    </submittedName>
</protein>
<dbReference type="GO" id="GO:0015074">
    <property type="term" value="P:DNA integration"/>
    <property type="evidence" value="ECO:0007669"/>
    <property type="project" value="UniProtKB-KW"/>
</dbReference>
<evidence type="ECO:0000256" key="2">
    <source>
        <dbReference type="ARBA" id="ARBA00022908"/>
    </source>
</evidence>
<dbReference type="Proteomes" id="UP000216316">
    <property type="component" value="Unassembled WGS sequence"/>
</dbReference>
<dbReference type="Pfam" id="PF13495">
    <property type="entry name" value="Phage_int_SAM_4"/>
    <property type="match status" value="1"/>
</dbReference>
<evidence type="ECO:0000256" key="5">
    <source>
        <dbReference type="PROSITE-ProRule" id="PRU01248"/>
    </source>
</evidence>
<dbReference type="Proteomes" id="UP000215828">
    <property type="component" value="Unassembled WGS sequence"/>
</dbReference>
<dbReference type="PROSITE" id="PS51900">
    <property type="entry name" value="CB"/>
    <property type="match status" value="1"/>
</dbReference>
<reference evidence="9 10" key="1">
    <citation type="submission" date="2017-04" db="EMBL/GenBank/DDBJ databases">
        <authorList>
            <person name="Afonso C.L."/>
            <person name="Miller P.J."/>
            <person name="Scott M.A."/>
            <person name="Spackman E."/>
            <person name="Goraichik I."/>
            <person name="Dimitrov K.M."/>
            <person name="Suarez D.L."/>
            <person name="Swayne D.E."/>
        </authorList>
    </citation>
    <scope>NUCLEOTIDE SEQUENCE [LARGE SCALE GENOMIC DNA]</scope>
    <source>
        <strain evidence="9 10">609q</strain>
    </source>
</reference>
<dbReference type="GO" id="GO:0006310">
    <property type="term" value="P:DNA recombination"/>
    <property type="evidence" value="ECO:0007669"/>
    <property type="project" value="UniProtKB-KW"/>
</dbReference>
<name>A0A256LD64_9LACO</name>
<evidence type="ECO:0000256" key="3">
    <source>
        <dbReference type="ARBA" id="ARBA00023125"/>
    </source>
</evidence>
<organism evidence="9 10">
    <name type="scientific">Lactobacillus taiwanensis</name>
    <dbReference type="NCBI Taxonomy" id="508451"/>
    <lineage>
        <taxon>Bacteria</taxon>
        <taxon>Bacillati</taxon>
        <taxon>Bacillota</taxon>
        <taxon>Bacilli</taxon>
        <taxon>Lactobacillales</taxon>
        <taxon>Lactobacillaceae</taxon>
        <taxon>Lactobacillus</taxon>
    </lineage>
</organism>
<evidence type="ECO:0000259" key="6">
    <source>
        <dbReference type="PROSITE" id="PS51898"/>
    </source>
</evidence>
<feature type="domain" description="Core-binding (CB)" evidence="7">
    <location>
        <begin position="69"/>
        <end position="152"/>
    </location>
</feature>
<dbReference type="InterPro" id="IPR011010">
    <property type="entry name" value="DNA_brk_join_enz"/>
</dbReference>
<dbReference type="InterPro" id="IPR002104">
    <property type="entry name" value="Integrase_catalytic"/>
</dbReference>
<evidence type="ECO:0000313" key="8">
    <source>
        <dbReference type="EMBL" id="OYR87386.1"/>
    </source>
</evidence>
<evidence type="ECO:0000256" key="1">
    <source>
        <dbReference type="ARBA" id="ARBA00008857"/>
    </source>
</evidence>
<dbReference type="Pfam" id="PF00589">
    <property type="entry name" value="Phage_integrase"/>
    <property type="match status" value="1"/>
</dbReference>
<comment type="caution">
    <text evidence="9">The sequence shown here is derived from an EMBL/GenBank/DDBJ whole genome shotgun (WGS) entry which is preliminary data.</text>
</comment>
<dbReference type="RefSeq" id="WP_094521825.1">
    <property type="nucleotide sequence ID" value="NZ_NGNV01000044.1"/>
</dbReference>
<dbReference type="InterPro" id="IPR013762">
    <property type="entry name" value="Integrase-like_cat_sf"/>
</dbReference>
<keyword evidence="2" id="KW-0229">DNA integration</keyword>
<gene>
    <name evidence="8" type="ORF">CBF53_08015</name>
    <name evidence="9" type="ORF">CBF70_07455</name>
</gene>
<dbReference type="CDD" id="cd01189">
    <property type="entry name" value="INT_ICEBs1_C_like"/>
    <property type="match status" value="1"/>
</dbReference>
<dbReference type="Gene3D" id="1.10.443.10">
    <property type="entry name" value="Intergrase catalytic core"/>
    <property type="match status" value="1"/>
</dbReference>
<keyword evidence="11" id="KW-1185">Reference proteome</keyword>
<evidence type="ECO:0000256" key="4">
    <source>
        <dbReference type="ARBA" id="ARBA00023172"/>
    </source>
</evidence>
<dbReference type="PANTHER" id="PTHR30349:SF64">
    <property type="entry name" value="PROPHAGE INTEGRASE INTD-RELATED"/>
    <property type="match status" value="1"/>
</dbReference>
<dbReference type="InterPro" id="IPR010998">
    <property type="entry name" value="Integrase_recombinase_N"/>
</dbReference>
<sequence length="385" mass="45495">MVKYYSPQVEPLKNGKFKYSIRYTDPSFVGVKKSSTTMTKDTTHSRKLADEVVKKKIKNKLNKIDIKRITVKDLLKKLKANLSEQGLAPKTLNTYFSFFNRFSRHFSTRVVDSISSTELNVYFNDLLYKEKLSNGTVSKYRILVAKIFDYAVQFGYTKSNPTTNVKINYKNEREKKQDRIENWYLTDDELNLFLNDCLARNRKDFYYFFKMMYLTGMRFGECSALLIKNFFQDSDTHIWYVTISGTLIKVSGHEPERQEFTKTASSYRTIALPKEAVEIYKKLSKNQNSDDFLFHNQRNSQNAPISIYSVSRCLRRFIKKNKWKKHISSHIFRHTHISKLAEEGYPLDLIAARVGHRDSEITRQIYLHITEKRHREFDKAIQNFK</sequence>
<evidence type="ECO:0000313" key="11">
    <source>
        <dbReference type="Proteomes" id="UP000216316"/>
    </source>
</evidence>
<dbReference type="PROSITE" id="PS51898">
    <property type="entry name" value="TYR_RECOMBINASE"/>
    <property type="match status" value="1"/>
</dbReference>
<dbReference type="SUPFAM" id="SSF56349">
    <property type="entry name" value="DNA breaking-rejoining enzymes"/>
    <property type="match status" value="1"/>
</dbReference>
<dbReference type="Gene3D" id="1.10.150.130">
    <property type="match status" value="1"/>
</dbReference>
<reference evidence="8" key="2">
    <citation type="submission" date="2017-05" db="EMBL/GenBank/DDBJ databases">
        <authorList>
            <person name="Lin X.B."/>
            <person name="Stothard P."/>
            <person name="Tasseva G."/>
            <person name="Walter J."/>
        </authorList>
    </citation>
    <scope>NUCLEOTIDE SEQUENCE</scope>
    <source>
        <strain evidence="8">609u</strain>
    </source>
</reference>
<dbReference type="GO" id="GO:0003677">
    <property type="term" value="F:DNA binding"/>
    <property type="evidence" value="ECO:0007669"/>
    <property type="project" value="UniProtKB-UniRule"/>
</dbReference>
<keyword evidence="4" id="KW-0233">DNA recombination</keyword>
<accession>A0A256LD64</accession>
<dbReference type="AlphaFoldDB" id="A0A256LD64"/>
<evidence type="ECO:0000259" key="7">
    <source>
        <dbReference type="PROSITE" id="PS51900"/>
    </source>
</evidence>
<dbReference type="InterPro" id="IPR004107">
    <property type="entry name" value="Integrase_SAM-like_N"/>
</dbReference>
<proteinExistence type="inferred from homology"/>